<keyword evidence="2" id="KW-1185">Reference proteome</keyword>
<proteinExistence type="predicted"/>
<dbReference type="AlphaFoldDB" id="B4D444"/>
<accession>B4D444</accession>
<dbReference type="Proteomes" id="UP000005824">
    <property type="component" value="Unassembled WGS sequence"/>
</dbReference>
<reference evidence="1 2" key="1">
    <citation type="journal article" date="2011" name="J. Bacteriol.">
        <title>Genome sequence of Chthoniobacter flavus Ellin428, an aerobic heterotrophic soil bacterium.</title>
        <authorList>
            <person name="Kant R."/>
            <person name="van Passel M.W."/>
            <person name="Palva A."/>
            <person name="Lucas S."/>
            <person name="Lapidus A."/>
            <person name="Glavina Del Rio T."/>
            <person name="Dalin E."/>
            <person name="Tice H."/>
            <person name="Bruce D."/>
            <person name="Goodwin L."/>
            <person name="Pitluck S."/>
            <person name="Larimer F.W."/>
            <person name="Land M.L."/>
            <person name="Hauser L."/>
            <person name="Sangwan P."/>
            <person name="de Vos W.M."/>
            <person name="Janssen P.H."/>
            <person name="Smidt H."/>
        </authorList>
    </citation>
    <scope>NUCLEOTIDE SEQUENCE [LARGE SCALE GENOMIC DNA]</scope>
    <source>
        <strain evidence="1 2">Ellin428</strain>
    </source>
</reference>
<dbReference type="EMBL" id="ABVL01000011">
    <property type="protein sequence ID" value="EDY18645.1"/>
    <property type="molecule type" value="Genomic_DNA"/>
</dbReference>
<organism evidence="1 2">
    <name type="scientific">Chthoniobacter flavus Ellin428</name>
    <dbReference type="NCBI Taxonomy" id="497964"/>
    <lineage>
        <taxon>Bacteria</taxon>
        <taxon>Pseudomonadati</taxon>
        <taxon>Verrucomicrobiota</taxon>
        <taxon>Spartobacteria</taxon>
        <taxon>Chthoniobacterales</taxon>
        <taxon>Chthoniobacteraceae</taxon>
        <taxon>Chthoniobacter</taxon>
    </lineage>
</organism>
<comment type="caution">
    <text evidence="1">The sequence shown here is derived from an EMBL/GenBank/DDBJ whole genome shotgun (WGS) entry which is preliminary data.</text>
</comment>
<evidence type="ECO:0000313" key="2">
    <source>
        <dbReference type="Proteomes" id="UP000005824"/>
    </source>
</evidence>
<dbReference type="InParanoid" id="B4D444"/>
<sequence length="79" mass="8849">MDITTSGGPFTRAFRVTFTAPPADIERWLQQSPGTLDVHATSPSTGIRHFQIEPGEGAEWAEVTVDDTKHRVDIYVYWS</sequence>
<protein>
    <submittedName>
        <fullName evidence="1">Uncharacterized protein</fullName>
    </submittedName>
</protein>
<evidence type="ECO:0000313" key="1">
    <source>
        <dbReference type="EMBL" id="EDY18645.1"/>
    </source>
</evidence>
<gene>
    <name evidence="1" type="ORF">CfE428DRAFT_3682</name>
</gene>
<name>B4D444_9BACT</name>
<dbReference type="RefSeq" id="WP_006981007.1">
    <property type="nucleotide sequence ID" value="NZ_ABVL01000011.1"/>
</dbReference>
<dbReference type="eggNOG" id="ENOG5033IGW">
    <property type="taxonomic scope" value="Bacteria"/>
</dbReference>